<proteinExistence type="predicted"/>
<feature type="region of interest" description="Disordered" evidence="1">
    <location>
        <begin position="29"/>
        <end position="110"/>
    </location>
</feature>
<dbReference type="RefSeq" id="XP_007387557.1">
    <property type="nucleotide sequence ID" value="XM_007387495.1"/>
</dbReference>
<accession>R7S5B7</accession>
<evidence type="ECO:0000256" key="1">
    <source>
        <dbReference type="SAM" id="MobiDB-lite"/>
    </source>
</evidence>
<name>R7S5B7_PUNST</name>
<sequence length="209" mass="23208">MNSVNDFSTGWQTVSEAAMEAKLWDIAEVLIEPPPQPGQENGTQLRSASDTSQTEPFVRERPPHSEINADEDAHSKSNRTANMEQMRPNESERHNKGERRNERDEWLPPAPSRVSEALDILQDRELLVWARNDVDSPALATRQDAVIVSGQSDGYVLARAAGGGGMMFSYLRHAKARSEFPGHSVRGSIGSPEVARQTVAWNCWRASSK</sequence>
<feature type="compositionally biased region" description="Polar residues" evidence="1">
    <location>
        <begin position="38"/>
        <end position="55"/>
    </location>
</feature>
<organism evidence="2 3">
    <name type="scientific">Punctularia strigosozonata (strain HHB-11173)</name>
    <name type="common">White-rot fungus</name>
    <dbReference type="NCBI Taxonomy" id="741275"/>
    <lineage>
        <taxon>Eukaryota</taxon>
        <taxon>Fungi</taxon>
        <taxon>Dikarya</taxon>
        <taxon>Basidiomycota</taxon>
        <taxon>Agaricomycotina</taxon>
        <taxon>Agaricomycetes</taxon>
        <taxon>Corticiales</taxon>
        <taxon>Punctulariaceae</taxon>
        <taxon>Punctularia</taxon>
    </lineage>
</organism>
<dbReference type="KEGG" id="psq:PUNSTDRAFT_137835"/>
<protein>
    <submittedName>
        <fullName evidence="2">Uncharacterized protein</fullName>
    </submittedName>
</protein>
<gene>
    <name evidence="2" type="ORF">PUNSTDRAFT_137835</name>
</gene>
<keyword evidence="3" id="KW-1185">Reference proteome</keyword>
<feature type="compositionally biased region" description="Basic and acidic residues" evidence="1">
    <location>
        <begin position="87"/>
        <end position="106"/>
    </location>
</feature>
<dbReference type="HOGENOM" id="CLU_1315975_0_0_1"/>
<dbReference type="GeneID" id="18879916"/>
<evidence type="ECO:0000313" key="3">
    <source>
        <dbReference type="Proteomes" id="UP000054196"/>
    </source>
</evidence>
<dbReference type="AlphaFoldDB" id="R7S5B7"/>
<evidence type="ECO:0000313" key="2">
    <source>
        <dbReference type="EMBL" id="EIN05154.1"/>
    </source>
</evidence>
<dbReference type="Proteomes" id="UP000054196">
    <property type="component" value="Unassembled WGS sequence"/>
</dbReference>
<dbReference type="EMBL" id="JH687551">
    <property type="protein sequence ID" value="EIN05154.1"/>
    <property type="molecule type" value="Genomic_DNA"/>
</dbReference>
<reference evidence="3" key="1">
    <citation type="journal article" date="2012" name="Science">
        <title>The Paleozoic origin of enzymatic lignin decomposition reconstructed from 31 fungal genomes.</title>
        <authorList>
            <person name="Floudas D."/>
            <person name="Binder M."/>
            <person name="Riley R."/>
            <person name="Barry K."/>
            <person name="Blanchette R.A."/>
            <person name="Henrissat B."/>
            <person name="Martinez A.T."/>
            <person name="Otillar R."/>
            <person name="Spatafora J.W."/>
            <person name="Yadav J.S."/>
            <person name="Aerts A."/>
            <person name="Benoit I."/>
            <person name="Boyd A."/>
            <person name="Carlson A."/>
            <person name="Copeland A."/>
            <person name="Coutinho P.M."/>
            <person name="de Vries R.P."/>
            <person name="Ferreira P."/>
            <person name="Findley K."/>
            <person name="Foster B."/>
            <person name="Gaskell J."/>
            <person name="Glotzer D."/>
            <person name="Gorecki P."/>
            <person name="Heitman J."/>
            <person name="Hesse C."/>
            <person name="Hori C."/>
            <person name="Igarashi K."/>
            <person name="Jurgens J.A."/>
            <person name="Kallen N."/>
            <person name="Kersten P."/>
            <person name="Kohler A."/>
            <person name="Kuees U."/>
            <person name="Kumar T.K.A."/>
            <person name="Kuo A."/>
            <person name="LaButti K."/>
            <person name="Larrondo L.F."/>
            <person name="Lindquist E."/>
            <person name="Ling A."/>
            <person name="Lombard V."/>
            <person name="Lucas S."/>
            <person name="Lundell T."/>
            <person name="Martin R."/>
            <person name="McLaughlin D.J."/>
            <person name="Morgenstern I."/>
            <person name="Morin E."/>
            <person name="Murat C."/>
            <person name="Nagy L.G."/>
            <person name="Nolan M."/>
            <person name="Ohm R.A."/>
            <person name="Patyshakuliyeva A."/>
            <person name="Rokas A."/>
            <person name="Ruiz-Duenas F.J."/>
            <person name="Sabat G."/>
            <person name="Salamov A."/>
            <person name="Samejima M."/>
            <person name="Schmutz J."/>
            <person name="Slot J.C."/>
            <person name="St John F."/>
            <person name="Stenlid J."/>
            <person name="Sun H."/>
            <person name="Sun S."/>
            <person name="Syed K."/>
            <person name="Tsang A."/>
            <person name="Wiebenga A."/>
            <person name="Young D."/>
            <person name="Pisabarro A."/>
            <person name="Eastwood D.C."/>
            <person name="Martin F."/>
            <person name="Cullen D."/>
            <person name="Grigoriev I.V."/>
            <person name="Hibbett D.S."/>
        </authorList>
    </citation>
    <scope>NUCLEOTIDE SEQUENCE [LARGE SCALE GENOMIC DNA]</scope>
    <source>
        <strain evidence="3">HHB-11173 SS5</strain>
    </source>
</reference>